<dbReference type="GO" id="GO:0016020">
    <property type="term" value="C:membrane"/>
    <property type="evidence" value="ECO:0007669"/>
    <property type="project" value="UniProtKB-SubCell"/>
</dbReference>
<dbReference type="Pfam" id="PF00226">
    <property type="entry name" value="DnaJ"/>
    <property type="match status" value="1"/>
</dbReference>
<gene>
    <name evidence="9" type="primary">dnaJ</name>
    <name evidence="9" type="ORF">SNAT2548_LOCUS15300</name>
</gene>
<dbReference type="InterPro" id="IPR001623">
    <property type="entry name" value="DnaJ_domain"/>
</dbReference>
<sequence>MIDAYDVLGVAVDCKEDDIKQAFRKMSLQNHPDKVGGGVEATNKFNEIKNAKEILSDTERRKIYDTFGVDLGEERPEMEVWTIGMSTLLSPMGGFVLKTIVARSVLWLVDWVWIGRLLMLLGLLAAGCYAMDVKFGNYSARSEEALSIFMNFFVIDVVIILNWLWPLLADAVCVFYLVAEIVSVQILMESWKIGVGVGVVSLFVAWLVRGWWRWIVGLEILLAVVLLIALTISSGIVRLWIDQVFTQHGDKLKEWRTKMRARRKETEAELDKLRKRVQTLEEENEKLKKKGRA</sequence>
<evidence type="ECO:0000256" key="5">
    <source>
        <dbReference type="ARBA" id="ARBA00023288"/>
    </source>
</evidence>
<reference evidence="9" key="1">
    <citation type="submission" date="2021-02" db="EMBL/GenBank/DDBJ databases">
        <authorList>
            <person name="Dougan E. K."/>
            <person name="Rhodes N."/>
            <person name="Thang M."/>
            <person name="Chan C."/>
        </authorList>
    </citation>
    <scope>NUCLEOTIDE SEQUENCE</scope>
</reference>
<evidence type="ECO:0000256" key="1">
    <source>
        <dbReference type="ARBA" id="ARBA00004635"/>
    </source>
</evidence>
<keyword evidence="6" id="KW-0175">Coiled coil</keyword>
<evidence type="ECO:0000256" key="4">
    <source>
        <dbReference type="ARBA" id="ARBA00023186"/>
    </source>
</evidence>
<evidence type="ECO:0000259" key="8">
    <source>
        <dbReference type="PROSITE" id="PS50076"/>
    </source>
</evidence>
<dbReference type="Proteomes" id="UP000604046">
    <property type="component" value="Unassembled WGS sequence"/>
</dbReference>
<evidence type="ECO:0000313" key="9">
    <source>
        <dbReference type="EMBL" id="CAE7290013.1"/>
    </source>
</evidence>
<comment type="subcellular location">
    <subcellularLocation>
        <location evidence="1">Membrane</location>
        <topology evidence="1">Lipid-anchor</topology>
    </subcellularLocation>
</comment>
<keyword evidence="10" id="KW-1185">Reference proteome</keyword>
<keyword evidence="3" id="KW-0564">Palmitate</keyword>
<dbReference type="PANTHER" id="PTHR44027">
    <property type="entry name" value="DNAJ HOMOLOG SUBFAMILY C MEMBER 5 HOMOLOG"/>
    <property type="match status" value="1"/>
</dbReference>
<evidence type="ECO:0000256" key="6">
    <source>
        <dbReference type="SAM" id="Coils"/>
    </source>
</evidence>
<dbReference type="CDD" id="cd06257">
    <property type="entry name" value="DnaJ"/>
    <property type="match status" value="1"/>
</dbReference>
<dbReference type="Gene3D" id="1.10.287.110">
    <property type="entry name" value="DnaJ domain"/>
    <property type="match status" value="1"/>
</dbReference>
<keyword evidence="2 7" id="KW-0472">Membrane</keyword>
<keyword evidence="7" id="KW-0812">Transmembrane</keyword>
<dbReference type="InterPro" id="IPR051434">
    <property type="entry name" value="DnaJ_C_subfamily_member5"/>
</dbReference>
<evidence type="ECO:0000256" key="7">
    <source>
        <dbReference type="SAM" id="Phobius"/>
    </source>
</evidence>
<dbReference type="EMBL" id="CAJNDS010001935">
    <property type="protein sequence ID" value="CAE7290013.1"/>
    <property type="molecule type" value="Genomic_DNA"/>
</dbReference>
<feature type="transmembrane region" description="Helical" evidence="7">
    <location>
        <begin position="80"/>
        <end position="101"/>
    </location>
</feature>
<keyword evidence="5" id="KW-0449">Lipoprotein</keyword>
<dbReference type="GO" id="GO:0005737">
    <property type="term" value="C:cytoplasm"/>
    <property type="evidence" value="ECO:0007669"/>
    <property type="project" value="UniProtKB-ARBA"/>
</dbReference>
<feature type="transmembrane region" description="Helical" evidence="7">
    <location>
        <begin position="113"/>
        <end position="133"/>
    </location>
</feature>
<dbReference type="AlphaFoldDB" id="A0A812MYZ0"/>
<feature type="coiled-coil region" evidence="6">
    <location>
        <begin position="256"/>
        <end position="290"/>
    </location>
</feature>
<feature type="domain" description="J" evidence="8">
    <location>
        <begin position="3"/>
        <end position="68"/>
    </location>
</feature>
<dbReference type="InterPro" id="IPR036869">
    <property type="entry name" value="J_dom_sf"/>
</dbReference>
<organism evidence="9 10">
    <name type="scientific">Symbiodinium natans</name>
    <dbReference type="NCBI Taxonomy" id="878477"/>
    <lineage>
        <taxon>Eukaryota</taxon>
        <taxon>Sar</taxon>
        <taxon>Alveolata</taxon>
        <taxon>Dinophyceae</taxon>
        <taxon>Suessiales</taxon>
        <taxon>Symbiodiniaceae</taxon>
        <taxon>Symbiodinium</taxon>
    </lineage>
</organism>
<evidence type="ECO:0000256" key="3">
    <source>
        <dbReference type="ARBA" id="ARBA00023139"/>
    </source>
</evidence>
<dbReference type="OrthoDB" id="10250354at2759"/>
<keyword evidence="4" id="KW-0143">Chaperone</keyword>
<accession>A0A812MYZ0</accession>
<dbReference type="SUPFAM" id="SSF46565">
    <property type="entry name" value="Chaperone J-domain"/>
    <property type="match status" value="1"/>
</dbReference>
<dbReference type="PRINTS" id="PR00625">
    <property type="entry name" value="JDOMAIN"/>
</dbReference>
<feature type="transmembrane region" description="Helical" evidence="7">
    <location>
        <begin position="195"/>
        <end position="214"/>
    </location>
</feature>
<comment type="caution">
    <text evidence="9">The sequence shown here is derived from an EMBL/GenBank/DDBJ whole genome shotgun (WGS) entry which is preliminary data.</text>
</comment>
<evidence type="ECO:0000256" key="2">
    <source>
        <dbReference type="ARBA" id="ARBA00023136"/>
    </source>
</evidence>
<evidence type="ECO:0000313" key="10">
    <source>
        <dbReference type="Proteomes" id="UP000604046"/>
    </source>
</evidence>
<keyword evidence="7" id="KW-1133">Transmembrane helix</keyword>
<dbReference type="PROSITE" id="PS50076">
    <property type="entry name" value="DNAJ_2"/>
    <property type="match status" value="1"/>
</dbReference>
<dbReference type="SMART" id="SM00271">
    <property type="entry name" value="DnaJ"/>
    <property type="match status" value="1"/>
</dbReference>
<dbReference type="PANTHER" id="PTHR44027:SF7">
    <property type="entry name" value="DNAJ HOMOLOG SUBFAMILY C MEMBER 5 HOMOLOG"/>
    <property type="match status" value="1"/>
</dbReference>
<feature type="transmembrane region" description="Helical" evidence="7">
    <location>
        <begin position="220"/>
        <end position="241"/>
    </location>
</feature>
<feature type="transmembrane region" description="Helical" evidence="7">
    <location>
        <begin position="145"/>
        <end position="165"/>
    </location>
</feature>
<name>A0A812MYZ0_9DINO</name>
<proteinExistence type="predicted"/>
<protein>
    <submittedName>
        <fullName evidence="9">DnaJ protein</fullName>
    </submittedName>
</protein>